<dbReference type="SUPFAM" id="SSF55073">
    <property type="entry name" value="Nucleotide cyclase"/>
    <property type="match status" value="1"/>
</dbReference>
<evidence type="ECO:0000256" key="6">
    <source>
        <dbReference type="ARBA" id="ARBA00023239"/>
    </source>
</evidence>
<dbReference type="InterPro" id="IPR036971">
    <property type="entry name" value="PDEase_catalytic_dom_sf"/>
</dbReference>
<organism evidence="10 11">
    <name type="scientific">Seminavis robusta</name>
    <dbReference type="NCBI Taxonomy" id="568900"/>
    <lineage>
        <taxon>Eukaryota</taxon>
        <taxon>Sar</taxon>
        <taxon>Stramenopiles</taxon>
        <taxon>Ochrophyta</taxon>
        <taxon>Bacillariophyta</taxon>
        <taxon>Bacillariophyceae</taxon>
        <taxon>Bacillariophycidae</taxon>
        <taxon>Naviculales</taxon>
        <taxon>Naviculaceae</taxon>
        <taxon>Seminavis</taxon>
    </lineage>
</organism>
<keyword evidence="2 8" id="KW-0812">Transmembrane</keyword>
<feature type="region of interest" description="Disordered" evidence="7">
    <location>
        <begin position="484"/>
        <end position="505"/>
    </location>
</feature>
<keyword evidence="3" id="KW-0547">Nucleotide-binding</keyword>
<proteinExistence type="predicted"/>
<dbReference type="CDD" id="cd07302">
    <property type="entry name" value="CHD"/>
    <property type="match status" value="1"/>
</dbReference>
<feature type="transmembrane region" description="Helical" evidence="8">
    <location>
        <begin position="651"/>
        <end position="674"/>
    </location>
</feature>
<dbReference type="Gene3D" id="1.10.1300.10">
    <property type="entry name" value="3'5'-cyclic nucleotide phosphodiesterase, catalytic domain"/>
    <property type="match status" value="1"/>
</dbReference>
<keyword evidence="11" id="KW-1185">Reference proteome</keyword>
<evidence type="ECO:0000256" key="3">
    <source>
        <dbReference type="ARBA" id="ARBA00022741"/>
    </source>
</evidence>
<accession>A0A9N8EUA8</accession>
<dbReference type="InterPro" id="IPR001054">
    <property type="entry name" value="A/G_cyclase"/>
</dbReference>
<dbReference type="Proteomes" id="UP001153069">
    <property type="component" value="Unassembled WGS sequence"/>
</dbReference>
<evidence type="ECO:0000313" key="11">
    <source>
        <dbReference type="Proteomes" id="UP001153069"/>
    </source>
</evidence>
<dbReference type="GO" id="GO:0007168">
    <property type="term" value="P:receptor guanylyl cyclase signaling pathway"/>
    <property type="evidence" value="ECO:0007669"/>
    <property type="project" value="TreeGrafter"/>
</dbReference>
<evidence type="ECO:0000256" key="7">
    <source>
        <dbReference type="SAM" id="MobiDB-lite"/>
    </source>
</evidence>
<keyword evidence="5 8" id="KW-0472">Membrane</keyword>
<name>A0A9N8EUA8_9STRA</name>
<dbReference type="GO" id="GO:0004383">
    <property type="term" value="F:guanylate cyclase activity"/>
    <property type="evidence" value="ECO:0007669"/>
    <property type="project" value="TreeGrafter"/>
</dbReference>
<dbReference type="InterPro" id="IPR050401">
    <property type="entry name" value="Cyclic_nucleotide_synthase"/>
</dbReference>
<dbReference type="GO" id="GO:0001653">
    <property type="term" value="F:peptide receptor activity"/>
    <property type="evidence" value="ECO:0007669"/>
    <property type="project" value="TreeGrafter"/>
</dbReference>
<evidence type="ECO:0000313" key="10">
    <source>
        <dbReference type="EMBL" id="CAB9526134.1"/>
    </source>
</evidence>
<evidence type="ECO:0000256" key="4">
    <source>
        <dbReference type="ARBA" id="ARBA00022989"/>
    </source>
</evidence>
<reference evidence="10" key="1">
    <citation type="submission" date="2020-06" db="EMBL/GenBank/DDBJ databases">
        <authorList>
            <consortium name="Plant Systems Biology data submission"/>
        </authorList>
    </citation>
    <scope>NUCLEOTIDE SEQUENCE</scope>
    <source>
        <strain evidence="10">D6</strain>
    </source>
</reference>
<feature type="region of interest" description="Disordered" evidence="7">
    <location>
        <begin position="27"/>
        <end position="79"/>
    </location>
</feature>
<dbReference type="PANTHER" id="PTHR11920:SF335">
    <property type="entry name" value="GUANYLATE CYCLASE"/>
    <property type="match status" value="1"/>
</dbReference>
<dbReference type="SUPFAM" id="SSF109604">
    <property type="entry name" value="HD-domain/PDEase-like"/>
    <property type="match status" value="1"/>
</dbReference>
<feature type="domain" description="Guanylate cyclase" evidence="9">
    <location>
        <begin position="776"/>
        <end position="910"/>
    </location>
</feature>
<sequence>MVKKDKTVKKHVGFADMEDSFAAYSFADEPSPTTTTNSNSNDQNTTTSALRNNNSNSMDNLSSRNNPRMDMSLSQDTANDDMDGTLHLEDAFRKTSTHSTSNPARMSFRGLDDIDDSDGASMSTNSDIINQHRAKIEGAGVDQTVATIETKVVRWLRMAIWLGLVVTTGAVCALVYWFANQLEHENFEEHFEDMAHQFVRGVQANLYRQLQVADLMATVFTSVALETNQVWPFFVVQNYEATATAARSVVGAPFLGVHPLVTNELRVPYEQFTQDSDNIQWINASLDYQQAFLQNYQRSTADTTTTTRRNLLTQFDIAFDEPDQAVPPPQAPLINRQASFGDNNSTPALPTSTFSPFSDTSASSSSGVTITTTDLPNFWNGIYGTNPQIFRLAAPGETNDTQHVYNEIAYMNENTRAQGPPFYPIWQTSPVTPNNQESVLKGINYNIGDQALPPTWFREPFQIVQEQQQAVLGYAVHSKNIPTAATATNNNNDNNSTTQNDNDNMNSPMASLFYPVFDTLLSTTTTNSNNARKVVAVMETEILFQHFFSYILSPDHNDDNANTILAVVSNDCQDGQSYSFQIQSEIATYVGPNDSHQPEFDDTRVSTTLTTTMNVGTVYNGVPLNTTYCPWQLNVYATEEMESVYVTNQPIYYMLTVMGVFIWTCAIFLVYDWLVERRQKKVMKAAKRSDAIVSQLFPNGFRDALYNADQELDSQDFSPKQAKESAPTPSTSSPGNGKGADGAFHADILETFKQSVGVDHHGETNQPMARLYPSCTVFFADIAGFTAWSSARSPVQVFELLETLYGAFDKMARRRRVFKIETIGDCYVAVTGLPQPQPNHVLLMVKFARDILEKLPPILKKLAITLGPDTKNLAMRVGLHSGPVTAGVLRGEKARFQLFGDTVNTAARMESNGKKECIHCSQETADILYEKGKGHWVHPRDERIVAKGKGELQTYWILPGGGESSMFDQSAMFDFEEEDEEEEEEKFHKETAAIEAALKGFPGTDEERENKVKWAQKNDSSIGWIVDLLFAEVKGIAWERKQLTEYDSDVDHWGKNSPEGRPVKWDYRLCNAIFELADSTGQRGTKSWTVAKDKVKDELKLFVLLLAFQYKEDAPFHNLEHACQALMAVEKMLKQFAILLQRMGQRQLNSWVRFTLYLAAIMGDVTGLQEVCSGADLGPKETAASKRHKEFQNSFKTLWGLIMDKRLSALRLAICVNQEEQEYFTQLLVNLVYATDISEGANSVEREKRWEAAFSIQEESTLIIRLQAPTTLEHMSLAAQWTHTMQLWETYKKWNSLLFQHRCDEFENDIISSDPALEWFQQELVMFEKVVIPLLEKLQEPTALGPTGSELLKYAAQNHRSWSRLFLSRT</sequence>
<feature type="transmembrane region" description="Helical" evidence="8">
    <location>
        <begin position="159"/>
        <end position="179"/>
    </location>
</feature>
<dbReference type="GO" id="GO:0000166">
    <property type="term" value="F:nucleotide binding"/>
    <property type="evidence" value="ECO:0007669"/>
    <property type="project" value="UniProtKB-KW"/>
</dbReference>
<evidence type="ECO:0000256" key="8">
    <source>
        <dbReference type="SAM" id="Phobius"/>
    </source>
</evidence>
<gene>
    <name evidence="10" type="ORF">SEMRO_1783_G297250.1</name>
</gene>
<dbReference type="GO" id="GO:0035556">
    <property type="term" value="P:intracellular signal transduction"/>
    <property type="evidence" value="ECO:0007669"/>
    <property type="project" value="InterPro"/>
</dbReference>
<evidence type="ECO:0000259" key="9">
    <source>
        <dbReference type="PROSITE" id="PS50125"/>
    </source>
</evidence>
<dbReference type="PANTHER" id="PTHR11920">
    <property type="entry name" value="GUANYLYL CYCLASE"/>
    <property type="match status" value="1"/>
</dbReference>
<evidence type="ECO:0000256" key="1">
    <source>
        <dbReference type="ARBA" id="ARBA00004370"/>
    </source>
</evidence>
<feature type="compositionally biased region" description="Low complexity" evidence="7">
    <location>
        <begin position="31"/>
        <end position="66"/>
    </location>
</feature>
<evidence type="ECO:0000256" key="2">
    <source>
        <dbReference type="ARBA" id="ARBA00022692"/>
    </source>
</evidence>
<dbReference type="InterPro" id="IPR029787">
    <property type="entry name" value="Nucleotide_cyclase"/>
</dbReference>
<dbReference type="GO" id="GO:0004016">
    <property type="term" value="F:adenylate cyclase activity"/>
    <property type="evidence" value="ECO:0007669"/>
    <property type="project" value="TreeGrafter"/>
</dbReference>
<dbReference type="SMART" id="SM00044">
    <property type="entry name" value="CYCc"/>
    <property type="match status" value="1"/>
</dbReference>
<dbReference type="GO" id="GO:0004114">
    <property type="term" value="F:3',5'-cyclic-nucleotide phosphodiesterase activity"/>
    <property type="evidence" value="ECO:0007669"/>
    <property type="project" value="InterPro"/>
</dbReference>
<dbReference type="GO" id="GO:0005886">
    <property type="term" value="C:plasma membrane"/>
    <property type="evidence" value="ECO:0007669"/>
    <property type="project" value="TreeGrafter"/>
</dbReference>
<comment type="caution">
    <text evidence="10">The sequence shown here is derived from an EMBL/GenBank/DDBJ whole genome shotgun (WGS) entry which is preliminary data.</text>
</comment>
<dbReference type="PROSITE" id="PS50125">
    <property type="entry name" value="GUANYLATE_CYCLASE_2"/>
    <property type="match status" value="1"/>
</dbReference>
<comment type="subcellular location">
    <subcellularLocation>
        <location evidence="1">Membrane</location>
    </subcellularLocation>
</comment>
<feature type="region of interest" description="Disordered" evidence="7">
    <location>
        <begin position="716"/>
        <end position="737"/>
    </location>
</feature>
<keyword evidence="6" id="KW-0456">Lyase</keyword>
<dbReference type="Pfam" id="PF00211">
    <property type="entry name" value="Guanylate_cyc"/>
    <property type="match status" value="1"/>
</dbReference>
<dbReference type="EMBL" id="CAICTM010001781">
    <property type="protein sequence ID" value="CAB9526134.1"/>
    <property type="molecule type" value="Genomic_DNA"/>
</dbReference>
<protein>
    <submittedName>
        <fullName evidence="10">Receptor-type guanylate cyclase gcy</fullName>
    </submittedName>
</protein>
<keyword evidence="10" id="KW-0675">Receptor</keyword>
<dbReference type="Gene3D" id="3.30.70.1230">
    <property type="entry name" value="Nucleotide cyclase"/>
    <property type="match status" value="1"/>
</dbReference>
<evidence type="ECO:0000256" key="5">
    <source>
        <dbReference type="ARBA" id="ARBA00023136"/>
    </source>
</evidence>
<keyword evidence="4 8" id="KW-1133">Transmembrane helix</keyword>